<sequence>MDIRQIHDGYAVSPQITTDDIPALKDAGFTTVICNRPDSEVTPDLGSDAIRAACEAAGLGFAYVPVTHAGFTHDLIINHAAAMDASAGPVFAYCRSGTRSCHVWALGQAGALPTDEIIEAGARGGYDLSPLRGFLSQQD</sequence>
<evidence type="ECO:0000313" key="3">
    <source>
        <dbReference type="Proteomes" id="UP000318590"/>
    </source>
</evidence>
<dbReference type="GO" id="GO:0016787">
    <property type="term" value="F:hydrolase activity"/>
    <property type="evidence" value="ECO:0007669"/>
    <property type="project" value="InterPro"/>
</dbReference>
<dbReference type="SUPFAM" id="SSF52799">
    <property type="entry name" value="(Phosphotyrosine protein) phosphatases II"/>
    <property type="match status" value="1"/>
</dbReference>
<dbReference type="OrthoDB" id="9805710at2"/>
<dbReference type="InterPro" id="IPR029021">
    <property type="entry name" value="Prot-tyrosine_phosphatase-like"/>
</dbReference>
<evidence type="ECO:0000313" key="2">
    <source>
        <dbReference type="EMBL" id="TRD17361.1"/>
    </source>
</evidence>
<evidence type="ECO:0000259" key="1">
    <source>
        <dbReference type="Pfam" id="PF04273"/>
    </source>
</evidence>
<feature type="domain" description="Beta-lactamase hydrolase-like protein phosphatase-like" evidence="1">
    <location>
        <begin position="2"/>
        <end position="111"/>
    </location>
</feature>
<dbReference type="EMBL" id="VFSV01000024">
    <property type="protein sequence ID" value="TRD17361.1"/>
    <property type="molecule type" value="Genomic_DNA"/>
</dbReference>
<gene>
    <name evidence="2" type="ORF">FEV53_13050</name>
</gene>
<reference evidence="2 3" key="1">
    <citation type="submission" date="2019-06" db="EMBL/GenBank/DDBJ databases">
        <title>Paenimaribius caenipelagi gen. nov., sp. nov., isolated from a tidal flat.</title>
        <authorList>
            <person name="Yoon J.-H."/>
        </authorList>
    </citation>
    <scope>NUCLEOTIDE SEQUENCE [LARGE SCALE GENOMIC DNA]</scope>
    <source>
        <strain evidence="2 3">JBTF-M29</strain>
    </source>
</reference>
<dbReference type="Gene3D" id="3.90.190.10">
    <property type="entry name" value="Protein tyrosine phosphatase superfamily"/>
    <property type="match status" value="1"/>
</dbReference>
<protein>
    <submittedName>
        <fullName evidence="2">TIGR01244 family phosphatase</fullName>
    </submittedName>
</protein>
<dbReference type="RefSeq" id="WP_142835265.1">
    <property type="nucleotide sequence ID" value="NZ_VFSV01000024.1"/>
</dbReference>
<dbReference type="InterPro" id="IPR005939">
    <property type="entry name" value="BLH_phosphatase-like"/>
</dbReference>
<dbReference type="AlphaFoldDB" id="A0A547PTE5"/>
<name>A0A547PTE5_9RHOB</name>
<dbReference type="CDD" id="cd14503">
    <property type="entry name" value="PTP-bact"/>
    <property type="match status" value="1"/>
</dbReference>
<dbReference type="NCBIfam" id="TIGR01244">
    <property type="entry name" value="TIGR01244 family sulfur transferase"/>
    <property type="match status" value="1"/>
</dbReference>
<accession>A0A547PTE5</accession>
<proteinExistence type="predicted"/>
<keyword evidence="3" id="KW-1185">Reference proteome</keyword>
<organism evidence="2 3">
    <name type="scientific">Palleronia caenipelagi</name>
    <dbReference type="NCBI Taxonomy" id="2489174"/>
    <lineage>
        <taxon>Bacteria</taxon>
        <taxon>Pseudomonadati</taxon>
        <taxon>Pseudomonadota</taxon>
        <taxon>Alphaproteobacteria</taxon>
        <taxon>Rhodobacterales</taxon>
        <taxon>Roseobacteraceae</taxon>
        <taxon>Palleronia</taxon>
    </lineage>
</organism>
<comment type="caution">
    <text evidence="2">The sequence shown here is derived from an EMBL/GenBank/DDBJ whole genome shotgun (WGS) entry which is preliminary data.</text>
</comment>
<dbReference type="Pfam" id="PF04273">
    <property type="entry name" value="BLH_phosphatase"/>
    <property type="match status" value="1"/>
</dbReference>
<dbReference type="Proteomes" id="UP000318590">
    <property type="component" value="Unassembled WGS sequence"/>
</dbReference>